<dbReference type="RefSeq" id="WP_184710319.1">
    <property type="nucleotide sequence ID" value="NZ_JACHKZ010000024.1"/>
</dbReference>
<proteinExistence type="predicted"/>
<feature type="domain" description="Thioredoxin" evidence="1">
    <location>
        <begin position="1"/>
        <end position="108"/>
    </location>
</feature>
<name>A0ABR6RJ10_9BURK</name>
<dbReference type="Gene3D" id="3.40.30.10">
    <property type="entry name" value="Glutaredoxin"/>
    <property type="match status" value="1"/>
</dbReference>
<dbReference type="SUPFAM" id="SSF52833">
    <property type="entry name" value="Thioredoxin-like"/>
    <property type="match status" value="1"/>
</dbReference>
<dbReference type="Proteomes" id="UP000562492">
    <property type="component" value="Unassembled WGS sequence"/>
</dbReference>
<organism evidence="2 3">
    <name type="scientific">Comamonas odontotermitis</name>
    <dbReference type="NCBI Taxonomy" id="379895"/>
    <lineage>
        <taxon>Bacteria</taxon>
        <taxon>Pseudomonadati</taxon>
        <taxon>Pseudomonadota</taxon>
        <taxon>Betaproteobacteria</taxon>
        <taxon>Burkholderiales</taxon>
        <taxon>Comamonadaceae</taxon>
        <taxon>Comamonas</taxon>
    </lineage>
</organism>
<dbReference type="EMBL" id="JACHKZ010000024">
    <property type="protein sequence ID" value="MBB6579153.1"/>
    <property type="molecule type" value="Genomic_DNA"/>
</dbReference>
<reference evidence="2 3" key="1">
    <citation type="submission" date="2020-08" db="EMBL/GenBank/DDBJ databases">
        <title>Functional genomics of gut bacteria from endangered species of beetles.</title>
        <authorList>
            <person name="Carlos-Shanley C."/>
        </authorList>
    </citation>
    <scope>NUCLEOTIDE SEQUENCE [LARGE SCALE GENOMIC DNA]</scope>
    <source>
        <strain evidence="2 3">S00124</strain>
    </source>
</reference>
<dbReference type="PROSITE" id="PS51352">
    <property type="entry name" value="THIOREDOXIN_2"/>
    <property type="match status" value="1"/>
</dbReference>
<dbReference type="CDD" id="cd02947">
    <property type="entry name" value="TRX_family"/>
    <property type="match status" value="1"/>
</dbReference>
<dbReference type="Pfam" id="PF00085">
    <property type="entry name" value="Thioredoxin"/>
    <property type="match status" value="1"/>
</dbReference>
<accession>A0ABR6RJ10</accession>
<keyword evidence="3" id="KW-1185">Reference proteome</keyword>
<comment type="caution">
    <text evidence="2">The sequence shown here is derived from an EMBL/GenBank/DDBJ whole genome shotgun (WGS) entry which is preliminary data.</text>
</comment>
<protein>
    <submittedName>
        <fullName evidence="2">Thioredoxin 1</fullName>
    </submittedName>
</protein>
<dbReference type="InterPro" id="IPR036249">
    <property type="entry name" value="Thioredoxin-like_sf"/>
</dbReference>
<evidence type="ECO:0000313" key="3">
    <source>
        <dbReference type="Proteomes" id="UP000562492"/>
    </source>
</evidence>
<dbReference type="InterPro" id="IPR013766">
    <property type="entry name" value="Thioredoxin_domain"/>
</dbReference>
<evidence type="ECO:0000259" key="1">
    <source>
        <dbReference type="PROSITE" id="PS51352"/>
    </source>
</evidence>
<sequence length="110" mass="11938">MTFSHQHLAQEPSRAEVDALPAYTVIEFGTPWCPHCLGAQPLIEAALSPRADIRHIKVEDGPGKPLGRSYRIKLWPTLVVLKDGQEVARVVRPTNAAAIATALEPLSAAH</sequence>
<gene>
    <name evidence="2" type="ORF">HNP33_003263</name>
</gene>
<evidence type="ECO:0000313" key="2">
    <source>
        <dbReference type="EMBL" id="MBB6579153.1"/>
    </source>
</evidence>